<keyword evidence="1" id="KW-1133">Transmembrane helix</keyword>
<keyword evidence="3" id="KW-1185">Reference proteome</keyword>
<name>A0ABR5JVY0_9BACI</name>
<reference evidence="3" key="1">
    <citation type="submission" date="2015-07" db="EMBL/GenBank/DDBJ databases">
        <title>Fjat-14205 dsm 2895.</title>
        <authorList>
            <person name="Liu B."/>
            <person name="Wang J."/>
            <person name="Zhu Y."/>
            <person name="Liu G."/>
            <person name="Chen Q."/>
            <person name="Chen Z."/>
            <person name="Lan J."/>
            <person name="Che J."/>
            <person name="Ge C."/>
            <person name="Shi H."/>
            <person name="Pan Z."/>
            <person name="Liu X."/>
        </authorList>
    </citation>
    <scope>NUCLEOTIDE SEQUENCE [LARGE SCALE GENOMIC DNA]</scope>
    <source>
        <strain evidence="3">DSM 25560</strain>
    </source>
</reference>
<gene>
    <name evidence="2" type="ORF">AEA09_18790</name>
</gene>
<dbReference type="RefSeq" id="WP_053585495.1">
    <property type="nucleotide sequence ID" value="NZ_LGRV01000008.1"/>
</dbReference>
<keyword evidence="1" id="KW-0812">Transmembrane</keyword>
<sequence>MGFIGYLVFFVIFMFSLEKISNTLLGVEKRKISETSGKNFNRWGKGIILVISLCILPFAFTKGIDGIKWFWVLYTAIIWGFQAIMEWKYIKNSKQYVTTIILSMFIISFLYNIEHFIN</sequence>
<dbReference type="Pfam" id="PF13789">
    <property type="entry name" value="DUF4181"/>
    <property type="match status" value="1"/>
</dbReference>
<dbReference type="EMBL" id="LGRV01000008">
    <property type="protein sequence ID" value="KOS66268.1"/>
    <property type="molecule type" value="Genomic_DNA"/>
</dbReference>
<comment type="caution">
    <text evidence="2">The sequence shown here is derived from an EMBL/GenBank/DDBJ whole genome shotgun (WGS) entry which is preliminary data.</text>
</comment>
<feature type="transmembrane region" description="Helical" evidence="1">
    <location>
        <begin position="96"/>
        <end position="113"/>
    </location>
</feature>
<evidence type="ECO:0008006" key="4">
    <source>
        <dbReference type="Google" id="ProtNLM"/>
    </source>
</evidence>
<feature type="transmembrane region" description="Helical" evidence="1">
    <location>
        <begin position="43"/>
        <end position="60"/>
    </location>
</feature>
<organism evidence="2 3">
    <name type="scientific">Lysinibacillus contaminans</name>
    <dbReference type="NCBI Taxonomy" id="1293441"/>
    <lineage>
        <taxon>Bacteria</taxon>
        <taxon>Bacillati</taxon>
        <taxon>Bacillota</taxon>
        <taxon>Bacilli</taxon>
        <taxon>Bacillales</taxon>
        <taxon>Bacillaceae</taxon>
        <taxon>Lysinibacillus</taxon>
    </lineage>
</organism>
<proteinExistence type="predicted"/>
<feature type="transmembrane region" description="Helical" evidence="1">
    <location>
        <begin position="66"/>
        <end position="84"/>
    </location>
</feature>
<evidence type="ECO:0000256" key="1">
    <source>
        <dbReference type="SAM" id="Phobius"/>
    </source>
</evidence>
<dbReference type="Proteomes" id="UP000050668">
    <property type="component" value="Unassembled WGS sequence"/>
</dbReference>
<keyword evidence="1" id="KW-0472">Membrane</keyword>
<feature type="transmembrane region" description="Helical" evidence="1">
    <location>
        <begin position="6"/>
        <end position="27"/>
    </location>
</feature>
<accession>A0ABR5JVY0</accession>
<evidence type="ECO:0000313" key="2">
    <source>
        <dbReference type="EMBL" id="KOS66268.1"/>
    </source>
</evidence>
<dbReference type="InterPro" id="IPR025441">
    <property type="entry name" value="DUF4181"/>
</dbReference>
<evidence type="ECO:0000313" key="3">
    <source>
        <dbReference type="Proteomes" id="UP000050668"/>
    </source>
</evidence>
<protein>
    <recommendedName>
        <fullName evidence="4">DUF4181 domain-containing protein</fullName>
    </recommendedName>
</protein>